<feature type="domain" description="DUF7507" evidence="2">
    <location>
        <begin position="63"/>
        <end position="108"/>
    </location>
</feature>
<accession>A0ABS7Y3Q2</accession>
<proteinExistence type="predicted"/>
<reference evidence="4" key="1">
    <citation type="submission" date="2023-07" db="EMBL/GenBank/DDBJ databases">
        <authorList>
            <person name="Yue Y."/>
        </authorList>
    </citation>
    <scope>NUCLEOTIDE SEQUENCE [LARGE SCALE GENOMIC DNA]</scope>
    <source>
        <strain evidence="4">2Y89</strain>
    </source>
</reference>
<name>A0ABS7Y3Q2_9FLAO</name>
<feature type="region of interest" description="Disordered" evidence="1">
    <location>
        <begin position="1"/>
        <end position="52"/>
    </location>
</feature>
<dbReference type="InterPro" id="IPR055354">
    <property type="entry name" value="DUF7507"/>
</dbReference>
<protein>
    <recommendedName>
        <fullName evidence="2">DUF7507 domain-containing protein</fullName>
    </recommendedName>
</protein>
<feature type="compositionally biased region" description="Acidic residues" evidence="1">
    <location>
        <begin position="35"/>
        <end position="47"/>
    </location>
</feature>
<dbReference type="RefSeq" id="WP_224479495.1">
    <property type="nucleotide sequence ID" value="NZ_JAIUJS010000061.1"/>
</dbReference>
<feature type="non-terminal residue" evidence="3">
    <location>
        <position position="1"/>
    </location>
</feature>
<dbReference type="InterPro" id="IPR047589">
    <property type="entry name" value="DUF11_rpt"/>
</dbReference>
<feature type="domain" description="DUF7507" evidence="2">
    <location>
        <begin position="1"/>
        <end position="31"/>
    </location>
</feature>
<gene>
    <name evidence="3" type="ORF">LBV24_15180</name>
</gene>
<evidence type="ECO:0000313" key="3">
    <source>
        <dbReference type="EMBL" id="MCA0154568.1"/>
    </source>
</evidence>
<evidence type="ECO:0000259" key="2">
    <source>
        <dbReference type="Pfam" id="PF24346"/>
    </source>
</evidence>
<organism evidence="3 4">
    <name type="scientific">Winogradskyella vincentii</name>
    <dbReference type="NCBI Taxonomy" id="2877122"/>
    <lineage>
        <taxon>Bacteria</taxon>
        <taxon>Pseudomonadati</taxon>
        <taxon>Bacteroidota</taxon>
        <taxon>Flavobacteriia</taxon>
        <taxon>Flavobacteriales</taxon>
        <taxon>Flavobacteriaceae</taxon>
        <taxon>Winogradskyella</taxon>
    </lineage>
</organism>
<comment type="caution">
    <text evidence="3">The sequence shown here is derived from an EMBL/GenBank/DDBJ whole genome shotgun (WGS) entry which is preliminary data.</text>
</comment>
<sequence>TVTATYTITQADVDAGNVTNSATATGDSPLGGPDDITDTSDDGDDGDGNTVDDPTVVAISEVPSIEAVKTVAISNDVAPAGASLGDELTYTITVENTGNVTLSNVALT</sequence>
<dbReference type="Pfam" id="PF24346">
    <property type="entry name" value="DUF7507"/>
    <property type="match status" value="2"/>
</dbReference>
<dbReference type="NCBIfam" id="TIGR01451">
    <property type="entry name" value="B_ant_repeat"/>
    <property type="match status" value="1"/>
</dbReference>
<feature type="compositionally biased region" description="Polar residues" evidence="1">
    <location>
        <begin position="1"/>
        <end position="10"/>
    </location>
</feature>
<dbReference type="EMBL" id="JAIUJS010000061">
    <property type="protein sequence ID" value="MCA0154568.1"/>
    <property type="molecule type" value="Genomic_DNA"/>
</dbReference>
<evidence type="ECO:0000313" key="4">
    <source>
        <dbReference type="Proteomes" id="UP001198402"/>
    </source>
</evidence>
<keyword evidence="4" id="KW-1185">Reference proteome</keyword>
<feature type="non-terminal residue" evidence="3">
    <location>
        <position position="108"/>
    </location>
</feature>
<feature type="compositionally biased region" description="Polar residues" evidence="1">
    <location>
        <begin position="17"/>
        <end position="26"/>
    </location>
</feature>
<evidence type="ECO:0000256" key="1">
    <source>
        <dbReference type="SAM" id="MobiDB-lite"/>
    </source>
</evidence>
<dbReference type="Proteomes" id="UP001198402">
    <property type="component" value="Unassembled WGS sequence"/>
</dbReference>